<organism evidence="1">
    <name type="scientific">marine metagenome</name>
    <dbReference type="NCBI Taxonomy" id="408172"/>
    <lineage>
        <taxon>unclassified sequences</taxon>
        <taxon>metagenomes</taxon>
        <taxon>ecological metagenomes</taxon>
    </lineage>
</organism>
<protein>
    <submittedName>
        <fullName evidence="1">Uncharacterized protein</fullName>
    </submittedName>
</protein>
<proteinExistence type="predicted"/>
<dbReference type="AlphaFoldDB" id="A0A383E3S3"/>
<sequence>MAVNGILAVFTIIRIAQRDRGDKAKARFMPLGGAAVTSKQLCTAAVTEAGRSEAEKQS</sequence>
<gene>
    <name evidence="1" type="ORF">METZ01_LOCUS504215</name>
</gene>
<name>A0A383E3S3_9ZZZZ</name>
<accession>A0A383E3S3</accession>
<dbReference type="EMBL" id="UINC01222535">
    <property type="protein sequence ID" value="SVE51361.1"/>
    <property type="molecule type" value="Genomic_DNA"/>
</dbReference>
<reference evidence="1" key="1">
    <citation type="submission" date="2018-05" db="EMBL/GenBank/DDBJ databases">
        <authorList>
            <person name="Lanie J.A."/>
            <person name="Ng W.-L."/>
            <person name="Kazmierczak K.M."/>
            <person name="Andrzejewski T.M."/>
            <person name="Davidsen T.M."/>
            <person name="Wayne K.J."/>
            <person name="Tettelin H."/>
            <person name="Glass J.I."/>
            <person name="Rusch D."/>
            <person name="Podicherti R."/>
            <person name="Tsui H.-C.T."/>
            <person name="Winkler M.E."/>
        </authorList>
    </citation>
    <scope>NUCLEOTIDE SEQUENCE</scope>
</reference>
<evidence type="ECO:0000313" key="1">
    <source>
        <dbReference type="EMBL" id="SVE51361.1"/>
    </source>
</evidence>